<feature type="domain" description="Saccharopine dehydrogenase NADP binding" evidence="3">
    <location>
        <begin position="14"/>
        <end position="140"/>
    </location>
</feature>
<evidence type="ECO:0000256" key="2">
    <source>
        <dbReference type="SAM" id="MobiDB-lite"/>
    </source>
</evidence>
<dbReference type="InterPro" id="IPR051276">
    <property type="entry name" value="Saccharopine_DH-like_oxidrdct"/>
</dbReference>
<evidence type="ECO:0000313" key="5">
    <source>
        <dbReference type="Proteomes" id="UP000466785"/>
    </source>
</evidence>
<dbReference type="PANTHER" id="PTHR12286">
    <property type="entry name" value="SACCHAROPINE DEHYDROGENASE-LIKE OXIDOREDUCTASE"/>
    <property type="match status" value="1"/>
</dbReference>
<dbReference type="AlphaFoldDB" id="A0A6N4VG21"/>
<proteinExistence type="inferred from homology"/>
<dbReference type="Gene3D" id="3.40.50.720">
    <property type="entry name" value="NAD(P)-binding Rossmann-like Domain"/>
    <property type="match status" value="1"/>
</dbReference>
<dbReference type="FunFam" id="3.40.50.720:FF:000413">
    <property type="entry name" value="Trans-acting enoyl reductase"/>
    <property type="match status" value="1"/>
</dbReference>
<dbReference type="SUPFAM" id="SSF51735">
    <property type="entry name" value="NAD(P)-binding Rossmann-fold domains"/>
    <property type="match status" value="1"/>
</dbReference>
<evidence type="ECO:0000259" key="3">
    <source>
        <dbReference type="Pfam" id="PF03435"/>
    </source>
</evidence>
<dbReference type="RefSeq" id="WP_163677043.1">
    <property type="nucleotide sequence ID" value="NZ_AP022570.1"/>
</dbReference>
<dbReference type="GO" id="GO:0005886">
    <property type="term" value="C:plasma membrane"/>
    <property type="evidence" value="ECO:0007669"/>
    <property type="project" value="TreeGrafter"/>
</dbReference>
<sequence length="422" mass="44807">MSAPESDNTRDHDIVIYGATGFVGKLTAQYLAAAGGNARIALAGRSPDKLLAVRESLGEKAQSWELISADADQPSTLAAMAASTRVVITTVGPYLRYGLPLVAACAAAGTDYADLTGETLFVRQAIDLYHKQAVDTGARIVHACGFDSIPSDLTVFALYRQAERDGTGELVDTNYVARSFAGGVSGGTVASMVELAREASADPEARRLLNDPYTLSPDPAAEPQLGPQPDARWRRGRDIAPELDGYWVGAFAMAIPNTRVVRRSNALLGYPYGRRFTYAEHMSVGRSPVAPVAAAMATGGNMATMELGSRFLNRVPRGFLERILPKVGSGPSEQTREKGHYTVETYATTTTNARYLARMSQQGDPGYKATSVLLGESGLALALDRDKLSDLRGVLTPAAAMGDALMARFPAAGVSLEVSRLG</sequence>
<dbReference type="Proteomes" id="UP000466785">
    <property type="component" value="Chromosome"/>
</dbReference>
<accession>A0A6N4VG21</accession>
<comment type="similarity">
    <text evidence="1">Belongs to the saccharopine dehydrogenase family. Enoyl reductase subfamily.</text>
</comment>
<dbReference type="InterPro" id="IPR036291">
    <property type="entry name" value="NAD(P)-bd_dom_sf"/>
</dbReference>
<organism evidence="4 5">
    <name type="scientific">Mycolicibacterium poriferae</name>
    <dbReference type="NCBI Taxonomy" id="39694"/>
    <lineage>
        <taxon>Bacteria</taxon>
        <taxon>Bacillati</taxon>
        <taxon>Actinomycetota</taxon>
        <taxon>Actinomycetes</taxon>
        <taxon>Mycobacteriales</taxon>
        <taxon>Mycobacteriaceae</taxon>
        <taxon>Mycolicibacterium</taxon>
    </lineage>
</organism>
<evidence type="ECO:0000256" key="1">
    <source>
        <dbReference type="ARBA" id="ARBA00010591"/>
    </source>
</evidence>
<dbReference type="InterPro" id="IPR005097">
    <property type="entry name" value="Sacchrp_dh_NADP-bd"/>
</dbReference>
<evidence type="ECO:0000313" key="4">
    <source>
        <dbReference type="EMBL" id="BBX53083.1"/>
    </source>
</evidence>
<dbReference type="GO" id="GO:0009247">
    <property type="term" value="P:glycolipid biosynthetic process"/>
    <property type="evidence" value="ECO:0007669"/>
    <property type="project" value="TreeGrafter"/>
</dbReference>
<gene>
    <name evidence="4" type="ORF">MPOR_41090</name>
</gene>
<keyword evidence="5" id="KW-1185">Reference proteome</keyword>
<dbReference type="KEGG" id="mpof:MPOR_41090"/>
<feature type="region of interest" description="Disordered" evidence="2">
    <location>
        <begin position="209"/>
        <end position="233"/>
    </location>
</feature>
<dbReference type="Pfam" id="PF03435">
    <property type="entry name" value="Sacchrp_dh_NADP"/>
    <property type="match status" value="1"/>
</dbReference>
<name>A0A6N4VG21_9MYCO</name>
<reference evidence="4 5" key="1">
    <citation type="journal article" date="2019" name="Emerg. Microbes Infect.">
        <title>Comprehensive subspecies identification of 175 nontuberculous mycobacteria species based on 7547 genomic profiles.</title>
        <authorList>
            <person name="Matsumoto Y."/>
            <person name="Kinjo T."/>
            <person name="Motooka D."/>
            <person name="Nabeya D."/>
            <person name="Jung N."/>
            <person name="Uechi K."/>
            <person name="Horii T."/>
            <person name="Iida T."/>
            <person name="Fujita J."/>
            <person name="Nakamura S."/>
        </authorList>
    </citation>
    <scope>NUCLEOTIDE SEQUENCE [LARGE SCALE GENOMIC DNA]</scope>
    <source>
        <strain evidence="4 5">JCM 12603</strain>
    </source>
</reference>
<dbReference type="EMBL" id="AP022570">
    <property type="protein sequence ID" value="BBX53083.1"/>
    <property type="molecule type" value="Genomic_DNA"/>
</dbReference>
<protein>
    <submittedName>
        <fullName evidence="4">Enoyl reductase</fullName>
    </submittedName>
</protein>
<dbReference type="PANTHER" id="PTHR12286:SF5">
    <property type="entry name" value="SACCHAROPINE DEHYDROGENASE-LIKE OXIDOREDUCTASE"/>
    <property type="match status" value="1"/>
</dbReference>